<evidence type="ECO:0000256" key="5">
    <source>
        <dbReference type="ARBA" id="ARBA00023136"/>
    </source>
</evidence>
<dbReference type="CDD" id="cd07731">
    <property type="entry name" value="ComA-like_MBL-fold"/>
    <property type="match status" value="1"/>
</dbReference>
<keyword evidence="5 6" id="KW-0472">Membrane</keyword>
<evidence type="ECO:0000256" key="1">
    <source>
        <dbReference type="ARBA" id="ARBA00004651"/>
    </source>
</evidence>
<feature type="transmembrane region" description="Helical" evidence="6">
    <location>
        <begin position="119"/>
        <end position="136"/>
    </location>
</feature>
<dbReference type="InterPro" id="IPR036866">
    <property type="entry name" value="RibonucZ/Hydroxyglut_hydro"/>
</dbReference>
<evidence type="ECO:0000259" key="7">
    <source>
        <dbReference type="SMART" id="SM00849"/>
    </source>
</evidence>
<organism evidence="8 9">
    <name type="scientific">candidate division WOR-1 bacterium RIFOXYB2_FULL_37_13</name>
    <dbReference type="NCBI Taxonomy" id="1802579"/>
    <lineage>
        <taxon>Bacteria</taxon>
        <taxon>Bacillati</taxon>
        <taxon>Saganbacteria</taxon>
    </lineage>
</organism>
<dbReference type="InterPro" id="IPR004797">
    <property type="entry name" value="Competence_ComEC/Rec2"/>
</dbReference>
<keyword evidence="2" id="KW-1003">Cell membrane</keyword>
<gene>
    <name evidence="8" type="ORF">A2310_03290</name>
</gene>
<evidence type="ECO:0000256" key="4">
    <source>
        <dbReference type="ARBA" id="ARBA00022989"/>
    </source>
</evidence>
<evidence type="ECO:0000313" key="8">
    <source>
        <dbReference type="EMBL" id="OGC19019.1"/>
    </source>
</evidence>
<evidence type="ECO:0000256" key="6">
    <source>
        <dbReference type="SAM" id="Phobius"/>
    </source>
</evidence>
<dbReference type="SMART" id="SM00849">
    <property type="entry name" value="Lactamase_B"/>
    <property type="match status" value="1"/>
</dbReference>
<dbReference type="Pfam" id="PF03772">
    <property type="entry name" value="Competence"/>
    <property type="match status" value="1"/>
</dbReference>
<dbReference type="InterPro" id="IPR052159">
    <property type="entry name" value="Competence_DNA_uptake"/>
</dbReference>
<dbReference type="GO" id="GO:0005886">
    <property type="term" value="C:plasma membrane"/>
    <property type="evidence" value="ECO:0007669"/>
    <property type="project" value="UniProtKB-SubCell"/>
</dbReference>
<proteinExistence type="predicted"/>
<dbReference type="NCBIfam" id="TIGR00360">
    <property type="entry name" value="ComEC_N-term"/>
    <property type="match status" value="1"/>
</dbReference>
<feature type="transmembrane region" description="Helical" evidence="6">
    <location>
        <begin position="338"/>
        <end position="355"/>
    </location>
</feature>
<dbReference type="STRING" id="1802579.A2310_03290"/>
<dbReference type="Gene3D" id="3.60.15.10">
    <property type="entry name" value="Ribonuclease Z/Hydroxyacylglutathione hydrolase-like"/>
    <property type="match status" value="1"/>
</dbReference>
<feature type="transmembrane region" description="Helical" evidence="6">
    <location>
        <begin position="171"/>
        <end position="202"/>
    </location>
</feature>
<evidence type="ECO:0000256" key="2">
    <source>
        <dbReference type="ARBA" id="ARBA00022475"/>
    </source>
</evidence>
<dbReference type="NCBIfam" id="TIGR00361">
    <property type="entry name" value="ComEC_Rec2"/>
    <property type="match status" value="1"/>
</dbReference>
<dbReference type="EMBL" id="MEUB01000062">
    <property type="protein sequence ID" value="OGC19019.1"/>
    <property type="molecule type" value="Genomic_DNA"/>
</dbReference>
<dbReference type="Proteomes" id="UP000178417">
    <property type="component" value="Unassembled WGS sequence"/>
</dbReference>
<name>A0A1F4SF43_UNCSA</name>
<evidence type="ECO:0000256" key="3">
    <source>
        <dbReference type="ARBA" id="ARBA00022692"/>
    </source>
</evidence>
<dbReference type="AlphaFoldDB" id="A0A1F4SF43"/>
<feature type="transmembrane region" description="Helical" evidence="6">
    <location>
        <begin position="274"/>
        <end position="294"/>
    </location>
</feature>
<comment type="subcellular location">
    <subcellularLocation>
        <location evidence="1">Cell membrane</location>
        <topology evidence="1">Multi-pass membrane protein</topology>
    </subcellularLocation>
</comment>
<dbReference type="SUPFAM" id="SSF56281">
    <property type="entry name" value="Metallo-hydrolase/oxidoreductase"/>
    <property type="match status" value="1"/>
</dbReference>
<sequence>MFKRPFLLIAVFYAFIIILLRPFIPVPENIFLQHQKQKIPIISQLSSRFVSVISKTTAPPYDSLLASIIFGTGISPLDPSLKESYKKVGLAHLLVASGTQVSILIGFSLMIVRSLKIPLKLGIFFVSAINVIFTIMTGCGPSMIRAAVMGQIGLFGLLLDRKGDTYNSLAISALILMIFDPLIVFDIGFQLTFAATWALIYFCPILEEKKVPPVIAVSLAPILATTPIVFYNFNQLSIVALPVNILVVPWVETLTVIGFISTLLGSVFLPAAEILNFPLFIVLKILNGIVYTFCNISFSNLHFRQPGFLFVLSYYAGLIYVAGIWRRGEAVVFTKKKLLTFLLFLVCIFIWNAAFGTEENFPKDKLQVSVIDVKQGDSIFIRSPSGKNMLIDGGPKFKTGDAGKSFVLPFLYKQGVNKLDVVVLTHPHDDHVGGLSSVLSSLPVGLVIDSGQPHTSRAYKNFLRIISEKKIPYRLGKMGELIDLGEEVLGEILHPIDEFIEESALNNNSVVIRLVYKNFAMMLVGDLEKEGELAILGRYGGVKIRSSVLKVGHHGSNTASSEDFLNSVDPKLAVISVGKRNNFNHPHKSTLENLDRFGIRTLRTDINGTITILSDGNNYEIR</sequence>
<dbReference type="PANTHER" id="PTHR30619">
    <property type="entry name" value="DNA INTERNALIZATION/COMPETENCE PROTEIN COMEC/REC2"/>
    <property type="match status" value="1"/>
</dbReference>
<accession>A0A1F4SF43</accession>
<dbReference type="GO" id="GO:0030420">
    <property type="term" value="P:establishment of competence for transformation"/>
    <property type="evidence" value="ECO:0007669"/>
    <property type="project" value="InterPro"/>
</dbReference>
<protein>
    <submittedName>
        <fullName evidence="8">DNA internalization-related competence protein ComEC/Rec2</fullName>
    </submittedName>
</protein>
<dbReference type="InterPro" id="IPR004477">
    <property type="entry name" value="ComEC_N"/>
</dbReference>
<keyword evidence="4 6" id="KW-1133">Transmembrane helix</keyword>
<dbReference type="PANTHER" id="PTHR30619:SF1">
    <property type="entry name" value="RECOMBINATION PROTEIN 2"/>
    <property type="match status" value="1"/>
</dbReference>
<feature type="transmembrane region" description="Helical" evidence="6">
    <location>
        <begin position="214"/>
        <end position="233"/>
    </location>
</feature>
<feature type="transmembrane region" description="Helical" evidence="6">
    <location>
        <begin position="245"/>
        <end position="268"/>
    </location>
</feature>
<keyword evidence="3 6" id="KW-0812">Transmembrane</keyword>
<dbReference type="Pfam" id="PF00753">
    <property type="entry name" value="Lactamase_B"/>
    <property type="match status" value="1"/>
</dbReference>
<feature type="transmembrane region" description="Helical" evidence="6">
    <location>
        <begin position="90"/>
        <end position="112"/>
    </location>
</feature>
<dbReference type="InterPro" id="IPR035681">
    <property type="entry name" value="ComA-like_MBL"/>
</dbReference>
<feature type="transmembrane region" description="Helical" evidence="6">
    <location>
        <begin position="7"/>
        <end position="24"/>
    </location>
</feature>
<reference evidence="8 9" key="1">
    <citation type="journal article" date="2016" name="Nat. Commun.">
        <title>Thousands of microbial genomes shed light on interconnected biogeochemical processes in an aquifer system.</title>
        <authorList>
            <person name="Anantharaman K."/>
            <person name="Brown C.T."/>
            <person name="Hug L.A."/>
            <person name="Sharon I."/>
            <person name="Castelle C.J."/>
            <person name="Probst A.J."/>
            <person name="Thomas B.C."/>
            <person name="Singh A."/>
            <person name="Wilkins M.J."/>
            <person name="Karaoz U."/>
            <person name="Brodie E.L."/>
            <person name="Williams K.H."/>
            <person name="Hubbard S.S."/>
            <person name="Banfield J.F."/>
        </authorList>
    </citation>
    <scope>NUCLEOTIDE SEQUENCE [LARGE SCALE GENOMIC DNA]</scope>
</reference>
<feature type="transmembrane region" description="Helical" evidence="6">
    <location>
        <begin position="306"/>
        <end position="326"/>
    </location>
</feature>
<dbReference type="InterPro" id="IPR001279">
    <property type="entry name" value="Metallo-B-lactamas"/>
</dbReference>
<feature type="domain" description="Metallo-beta-lactamase" evidence="7">
    <location>
        <begin position="375"/>
        <end position="579"/>
    </location>
</feature>
<comment type="caution">
    <text evidence="8">The sequence shown here is derived from an EMBL/GenBank/DDBJ whole genome shotgun (WGS) entry which is preliminary data.</text>
</comment>
<evidence type="ECO:0000313" key="9">
    <source>
        <dbReference type="Proteomes" id="UP000178417"/>
    </source>
</evidence>